<reference evidence="1 2" key="1">
    <citation type="journal article" date="2021" name="Mar. Drugs">
        <title>Genome Reduction and Secondary Metabolism of the Marine Sponge-Associated Cyanobacterium Leptothoe.</title>
        <authorList>
            <person name="Konstantinou D."/>
            <person name="Popin R.V."/>
            <person name="Fewer D.P."/>
            <person name="Sivonen K."/>
            <person name="Gkelis S."/>
        </authorList>
    </citation>
    <scope>NUCLEOTIDE SEQUENCE [LARGE SCALE GENOMIC DNA]</scope>
    <source>
        <strain evidence="1 2">TAU-MAC 1615</strain>
    </source>
</reference>
<organism evidence="1 2">
    <name type="scientific">Leptothoe kymatousa TAU-MAC 1615</name>
    <dbReference type="NCBI Taxonomy" id="2364775"/>
    <lineage>
        <taxon>Bacteria</taxon>
        <taxon>Bacillati</taxon>
        <taxon>Cyanobacteriota</taxon>
        <taxon>Cyanophyceae</taxon>
        <taxon>Nodosilineales</taxon>
        <taxon>Cymatolegaceae</taxon>
        <taxon>Leptothoe</taxon>
        <taxon>Leptothoe kymatousa</taxon>
    </lineage>
</organism>
<dbReference type="Gene3D" id="3.40.50.1000">
    <property type="entry name" value="HAD superfamily/HAD-like"/>
    <property type="match status" value="1"/>
</dbReference>
<dbReference type="SFLD" id="SFLDG01129">
    <property type="entry name" value="C1.5:_HAD__Beta-PGM__Phosphata"/>
    <property type="match status" value="1"/>
</dbReference>
<name>A0ABS5Y4F9_9CYAN</name>
<dbReference type="GO" id="GO:0016787">
    <property type="term" value="F:hydrolase activity"/>
    <property type="evidence" value="ECO:0007669"/>
    <property type="project" value="UniProtKB-KW"/>
</dbReference>
<evidence type="ECO:0000313" key="1">
    <source>
        <dbReference type="EMBL" id="MBT9312388.1"/>
    </source>
</evidence>
<dbReference type="Pfam" id="PF00702">
    <property type="entry name" value="Hydrolase"/>
    <property type="match status" value="1"/>
</dbReference>
<evidence type="ECO:0000313" key="2">
    <source>
        <dbReference type="Proteomes" id="UP001196661"/>
    </source>
</evidence>
<gene>
    <name evidence="1" type="ORF">IXB28_09240</name>
</gene>
<dbReference type="Proteomes" id="UP001196661">
    <property type="component" value="Unassembled WGS sequence"/>
</dbReference>
<dbReference type="PANTHER" id="PTHR43434:SF1">
    <property type="entry name" value="PHOSPHOGLYCOLATE PHOSPHATASE"/>
    <property type="match status" value="1"/>
</dbReference>
<proteinExistence type="predicted"/>
<dbReference type="SFLD" id="SFLDS00003">
    <property type="entry name" value="Haloacid_Dehalogenase"/>
    <property type="match status" value="1"/>
</dbReference>
<dbReference type="SUPFAM" id="SSF56784">
    <property type="entry name" value="HAD-like"/>
    <property type="match status" value="1"/>
</dbReference>
<dbReference type="InterPro" id="IPR023214">
    <property type="entry name" value="HAD_sf"/>
</dbReference>
<protein>
    <submittedName>
        <fullName evidence="1">HAD family hydrolase</fullName>
    </submittedName>
</protein>
<accession>A0ABS5Y4F9</accession>
<keyword evidence="2" id="KW-1185">Reference proteome</keyword>
<keyword evidence="1" id="KW-0378">Hydrolase</keyword>
<dbReference type="InterPro" id="IPR036412">
    <property type="entry name" value="HAD-like_sf"/>
</dbReference>
<comment type="caution">
    <text evidence="1">The sequence shown here is derived from an EMBL/GenBank/DDBJ whole genome shotgun (WGS) entry which is preliminary data.</text>
</comment>
<dbReference type="EMBL" id="JADOER010000007">
    <property type="protein sequence ID" value="MBT9312388.1"/>
    <property type="molecule type" value="Genomic_DNA"/>
</dbReference>
<dbReference type="PANTHER" id="PTHR43434">
    <property type="entry name" value="PHOSPHOGLYCOLATE PHOSPHATASE"/>
    <property type="match status" value="1"/>
</dbReference>
<dbReference type="RefSeq" id="WP_215618278.1">
    <property type="nucleotide sequence ID" value="NZ_JADOER010000007.1"/>
</dbReference>
<dbReference type="InterPro" id="IPR050155">
    <property type="entry name" value="HAD-like_hydrolase_sf"/>
</dbReference>
<sequence>MVTISCNGTVFPHIKAVFLDKDGTLANVSSYLTRLGHHQAQLMDKQRPGCLPLLLQVLGISENGLDPAGLMAVGNRQETLIGAASAAAIGGCPWVEAMALASTTFAVADQRYSPKAAHTPLLPGALDLLQRLRQGNLKISMVSADAQVHLENFVEHHQLQKYFDHLQGVCPEYPDKVAPNFFQAACHGLGMEPHQVLVIGDAATDLQVATRAAGFIGYLGGWQPPLGPTKIASQQSLDELSIASAFATDFWQIQLTKL</sequence>